<dbReference type="PANTHER" id="PTHR47114:SF4">
    <property type="entry name" value="OLIGODENDROCYTE MYELIN GLYCOPROTEIN B"/>
    <property type="match status" value="1"/>
</dbReference>
<feature type="transmembrane region" description="Helical" evidence="4">
    <location>
        <begin position="153"/>
        <end position="177"/>
    </location>
</feature>
<dbReference type="GO" id="GO:0031102">
    <property type="term" value="P:neuron projection regeneration"/>
    <property type="evidence" value="ECO:0007669"/>
    <property type="project" value="TreeGrafter"/>
</dbReference>
<dbReference type="InterPro" id="IPR001611">
    <property type="entry name" value="Leu-rich_rpt"/>
</dbReference>
<dbReference type="PROSITE" id="PS51450">
    <property type="entry name" value="LRR"/>
    <property type="match status" value="2"/>
</dbReference>
<proteinExistence type="predicted"/>
<evidence type="ECO:0000256" key="4">
    <source>
        <dbReference type="SAM" id="Phobius"/>
    </source>
</evidence>
<sequence length="827" mass="90387">MSLLNEHDDGLIPHTDWSTPSRNMNGSLVCLFLYCVVIMGTAVLANDGNNPTGENFTTENGTLANPNATMGPSGTTELTKLDNSTNQISTKDFQSESTTPATLNTSETSGTNSPVNTNNTPSRANTKPTAYPPLEAKPSPGSYCLFEKNEGTILLMVTGGLVVMCTILLVSTVVLSCQVCHLKRRPRISSRPPRSNVDLVSGAAYLGIGQRTKERPDSEPSETSLMMAELKQTQEGERGKEDKEQGKNEMAKDTPKKDEKKEATENGVSGAANPSQGSPVTTTTTTKQPAEPSDPAATAVSPPSQASSDVVVVVGRVLLMPPSVPPHCVAVLWLLMLLGLQALAVCPPMCTCNRSHREVECSWRDLRTLPLGLQHNLHSLNLSHNRIHDLDGQLSTFAHLRTLDLSYNRLVRLPTALPRALWELHTAANRIHLLDKNDTAYQWNLRVLDMSNNKLERAVFINNTLTSLRLLNLSHNRFWTVPTNMPASLETVDLSHNSLVQMLPGTLNRLFRLTTFYLHSNRFSSVGPGAFSQLGRLRLLSLGDNPWACEHQTNITHLLAWLKHTSTRVLGCPCHIHPVCGEPPLARTGGWHFASYTQPPLAAGTQEELSHPPPPEALTRWPWYLSKSALLNTQLHTRRAPGRPSGSEDHNLFTDQYPFTSTPLAISTLPTDSSHTDRSLTTTDDPFLTDTAFTTDSFYTTDIAFTTDNPSTITRRTATLRTRSVKRPNQGGTPVRNTSPAPSPSSTLPLLLNLWFFLTHTRFLLAQHGIVMNTNTNNSTPSTPSTTNSPHSITNGTNSSPPHSSLWGLGPMLLALSSTLLQQLATL</sequence>
<evidence type="ECO:0008006" key="7">
    <source>
        <dbReference type="Google" id="ProtNLM"/>
    </source>
</evidence>
<feature type="region of interest" description="Disordered" evidence="3">
    <location>
        <begin position="722"/>
        <end position="744"/>
    </location>
</feature>
<evidence type="ECO:0000313" key="5">
    <source>
        <dbReference type="EMBL" id="KAK6322186.1"/>
    </source>
</evidence>
<feature type="transmembrane region" description="Helical" evidence="4">
    <location>
        <begin position="28"/>
        <end position="45"/>
    </location>
</feature>
<feature type="region of interest" description="Disordered" evidence="3">
    <location>
        <begin position="230"/>
        <end position="306"/>
    </location>
</feature>
<dbReference type="InterPro" id="IPR025875">
    <property type="entry name" value="Leu-rich_rpt_4"/>
</dbReference>
<dbReference type="Pfam" id="PF13855">
    <property type="entry name" value="LRR_8"/>
    <property type="match status" value="1"/>
</dbReference>
<feature type="compositionally biased region" description="Low complexity" evidence="3">
    <location>
        <begin position="775"/>
        <end position="795"/>
    </location>
</feature>
<dbReference type="Pfam" id="PF12799">
    <property type="entry name" value="LRR_4"/>
    <property type="match status" value="1"/>
</dbReference>
<keyword evidence="4" id="KW-0812">Transmembrane</keyword>
<dbReference type="PANTHER" id="PTHR47114">
    <property type="match status" value="1"/>
</dbReference>
<keyword evidence="2" id="KW-0677">Repeat</keyword>
<keyword evidence="4" id="KW-1133">Transmembrane helix</keyword>
<feature type="compositionally biased region" description="Basic and acidic residues" evidence="3">
    <location>
        <begin position="232"/>
        <end position="264"/>
    </location>
</feature>
<dbReference type="InterPro" id="IPR051071">
    <property type="entry name" value="LRR-bact_E3_ubiq_ligases"/>
</dbReference>
<dbReference type="Pfam" id="PF05399">
    <property type="entry name" value="EVI2A"/>
    <property type="match status" value="1"/>
</dbReference>
<evidence type="ECO:0000256" key="1">
    <source>
        <dbReference type="ARBA" id="ARBA00022614"/>
    </source>
</evidence>
<dbReference type="FunFam" id="3.80.10.10:FF:000445">
    <property type="entry name" value="Oligodendrocyte myelin glycoprotein b"/>
    <property type="match status" value="1"/>
</dbReference>
<dbReference type="GO" id="GO:0016020">
    <property type="term" value="C:membrane"/>
    <property type="evidence" value="ECO:0007669"/>
    <property type="project" value="InterPro"/>
</dbReference>
<gene>
    <name evidence="5" type="ORF">J4Q44_G00069780</name>
</gene>
<dbReference type="InterPro" id="IPR008608">
    <property type="entry name" value="Ectropic_vir_integratn_site_2A"/>
</dbReference>
<dbReference type="InterPro" id="IPR032675">
    <property type="entry name" value="LRR_dom_sf"/>
</dbReference>
<dbReference type="InterPro" id="IPR003591">
    <property type="entry name" value="Leu-rich_rpt_typical-subtyp"/>
</dbReference>
<dbReference type="Proteomes" id="UP001356427">
    <property type="component" value="Unassembled WGS sequence"/>
</dbReference>
<evidence type="ECO:0000256" key="2">
    <source>
        <dbReference type="ARBA" id="ARBA00022737"/>
    </source>
</evidence>
<keyword evidence="1" id="KW-0433">Leucine-rich repeat</keyword>
<evidence type="ECO:0000256" key="3">
    <source>
        <dbReference type="SAM" id="MobiDB-lite"/>
    </source>
</evidence>
<reference evidence="5 6" key="1">
    <citation type="submission" date="2021-04" db="EMBL/GenBank/DDBJ databases">
        <authorList>
            <person name="De Guttry C."/>
            <person name="Zahm M."/>
            <person name="Klopp C."/>
            <person name="Cabau C."/>
            <person name="Louis A."/>
            <person name="Berthelot C."/>
            <person name="Parey E."/>
            <person name="Roest Crollius H."/>
            <person name="Montfort J."/>
            <person name="Robinson-Rechavi M."/>
            <person name="Bucao C."/>
            <person name="Bouchez O."/>
            <person name="Gislard M."/>
            <person name="Lluch J."/>
            <person name="Milhes M."/>
            <person name="Lampietro C."/>
            <person name="Lopez Roques C."/>
            <person name="Donnadieu C."/>
            <person name="Braasch I."/>
            <person name="Desvignes T."/>
            <person name="Postlethwait J."/>
            <person name="Bobe J."/>
            <person name="Wedekind C."/>
            <person name="Guiguen Y."/>
        </authorList>
    </citation>
    <scope>NUCLEOTIDE SEQUENCE [LARGE SCALE GENOMIC DNA]</scope>
    <source>
        <strain evidence="5">Cs_M1</strain>
        <tissue evidence="5">Blood</tissue>
    </source>
</reference>
<evidence type="ECO:0000313" key="6">
    <source>
        <dbReference type="Proteomes" id="UP001356427"/>
    </source>
</evidence>
<keyword evidence="4" id="KW-0472">Membrane</keyword>
<feature type="compositionally biased region" description="Polar residues" evidence="3">
    <location>
        <begin position="53"/>
        <end position="107"/>
    </location>
</feature>
<comment type="caution">
    <text evidence="5">The sequence shown here is derived from an EMBL/GenBank/DDBJ whole genome shotgun (WGS) entry which is preliminary data.</text>
</comment>
<feature type="region of interest" description="Disordered" evidence="3">
    <location>
        <begin position="53"/>
        <end position="134"/>
    </location>
</feature>
<dbReference type="SMART" id="SM00369">
    <property type="entry name" value="LRR_TYP"/>
    <property type="match status" value="4"/>
</dbReference>
<dbReference type="AlphaFoldDB" id="A0AAN8N6B0"/>
<name>A0AAN8N6B0_9TELE</name>
<keyword evidence="6" id="KW-1185">Reference proteome</keyword>
<dbReference type="Gene3D" id="3.80.10.10">
    <property type="entry name" value="Ribonuclease Inhibitor"/>
    <property type="match status" value="2"/>
</dbReference>
<protein>
    <recommendedName>
        <fullName evidence="7">LRRNT domain-containing protein</fullName>
    </recommendedName>
</protein>
<feature type="compositionally biased region" description="Low complexity" evidence="3">
    <location>
        <begin position="108"/>
        <end position="122"/>
    </location>
</feature>
<feature type="region of interest" description="Disordered" evidence="3">
    <location>
        <begin position="775"/>
        <end position="804"/>
    </location>
</feature>
<dbReference type="EMBL" id="JAGTTL010000005">
    <property type="protein sequence ID" value="KAK6322186.1"/>
    <property type="molecule type" value="Genomic_DNA"/>
</dbReference>
<dbReference type="SUPFAM" id="SSF52058">
    <property type="entry name" value="L domain-like"/>
    <property type="match status" value="1"/>
</dbReference>
<accession>A0AAN8N6B0</accession>
<organism evidence="5 6">
    <name type="scientific">Coregonus suidteri</name>
    <dbReference type="NCBI Taxonomy" id="861788"/>
    <lineage>
        <taxon>Eukaryota</taxon>
        <taxon>Metazoa</taxon>
        <taxon>Chordata</taxon>
        <taxon>Craniata</taxon>
        <taxon>Vertebrata</taxon>
        <taxon>Euteleostomi</taxon>
        <taxon>Actinopterygii</taxon>
        <taxon>Neopterygii</taxon>
        <taxon>Teleostei</taxon>
        <taxon>Protacanthopterygii</taxon>
        <taxon>Salmoniformes</taxon>
        <taxon>Salmonidae</taxon>
        <taxon>Coregoninae</taxon>
        <taxon>Coregonus</taxon>
    </lineage>
</organism>